<sequence length="603" mass="68363">MPKAVVIMVALSNSIRKVSRTQILPMARLSCEGCTKRKVKCDRLIPCTNCRNSGILCIPVERKRRPRVPNETISAGWGGLNSCGERQQLLYIYLTQVDPLVNILHRPSIQAHLLEGECYLNYEPWHPAPAALASAIYYAASCTVNQDTCLSCFGMDKASLISKYQKESHAALERADYILTDDLTVLQAFVISLIAMRCHDRTRRFWTMLAIALRIAQALSLHDSSPPSPVQPFENEMRRRLWHAIGLLDIQASLSSASEPMIQSNWLRSDSFRDMDNDEFSTNLEIQSSSRKKVPETALFHVLSYAQETARQLTIQNFATPCTKSIEQRQQLTMVFKTRTDELFVGCQPDQNDLDHYAKELSHSIGLYLQVLAVRPVENCPSSGDSQATNVNIFRLAVEALDARCRVYSSVKTQSWRWIAPLFFPWQALATCLAEILVCDDLHFVRCAWPLIEQTYESFTTLGIESRHRRLQESMRDMMQRARNFHDCMLLSFVSSERAGAALSWGLSPPTIFQYQAASKSSESRFLENTSNKPTENLPPCSLGSQENDVSTWNGDSELDEFGLTSFEPQFQFEDIATFDVDGVSQALYDASYEQLFLQYTQQ</sequence>
<dbReference type="Pfam" id="PF00172">
    <property type="entry name" value="Zn_clus"/>
    <property type="match status" value="1"/>
</dbReference>
<evidence type="ECO:0000313" key="10">
    <source>
        <dbReference type="Proteomes" id="UP000325395"/>
    </source>
</evidence>
<dbReference type="PROSITE" id="PS00463">
    <property type="entry name" value="ZN2_CY6_FUNGAL_1"/>
    <property type="match status" value="1"/>
</dbReference>
<feature type="domain" description="Zn(2)-C6 fungal-type" evidence="8">
    <location>
        <begin position="30"/>
        <end position="57"/>
    </location>
</feature>
<evidence type="ECO:0000313" key="9">
    <source>
        <dbReference type="EMBL" id="KAE8420236.1"/>
    </source>
</evidence>
<dbReference type="InterPro" id="IPR050613">
    <property type="entry name" value="Sec_Metabolite_Reg"/>
</dbReference>
<keyword evidence="5" id="KW-0804">Transcription</keyword>
<proteinExistence type="predicted"/>
<dbReference type="PANTHER" id="PTHR31001:SF50">
    <property type="entry name" value="ZN(II)2CYS6 TRANSCRIPTION FACTOR (EUROFUNG)"/>
    <property type="match status" value="1"/>
</dbReference>
<dbReference type="Pfam" id="PF04082">
    <property type="entry name" value="Fungal_trans"/>
    <property type="match status" value="1"/>
</dbReference>
<keyword evidence="4" id="KW-0238">DNA-binding</keyword>
<protein>
    <submittedName>
        <fullName evidence="9">Fungal-specific transcription factor domain-containing protein</fullName>
    </submittedName>
</protein>
<evidence type="ECO:0000256" key="2">
    <source>
        <dbReference type="ARBA" id="ARBA00022723"/>
    </source>
</evidence>
<dbReference type="InterPro" id="IPR001138">
    <property type="entry name" value="Zn2Cys6_DnaBD"/>
</dbReference>
<dbReference type="Proteomes" id="UP000325395">
    <property type="component" value="Unassembled WGS sequence"/>
</dbReference>
<organism evidence="9 10">
    <name type="scientific">Aspergillus pseudocaelatus</name>
    <dbReference type="NCBI Taxonomy" id="1825620"/>
    <lineage>
        <taxon>Eukaryota</taxon>
        <taxon>Fungi</taxon>
        <taxon>Dikarya</taxon>
        <taxon>Ascomycota</taxon>
        <taxon>Pezizomycotina</taxon>
        <taxon>Eurotiomycetes</taxon>
        <taxon>Eurotiomycetidae</taxon>
        <taxon>Eurotiales</taxon>
        <taxon>Aspergillaceae</taxon>
        <taxon>Aspergillus</taxon>
        <taxon>Aspergillus subgen. Circumdati</taxon>
    </lineage>
</organism>
<dbReference type="InterPro" id="IPR007219">
    <property type="entry name" value="XnlR_reg_dom"/>
</dbReference>
<dbReference type="EMBL" id="ML735710">
    <property type="protein sequence ID" value="KAE8420236.1"/>
    <property type="molecule type" value="Genomic_DNA"/>
</dbReference>
<evidence type="ECO:0000256" key="3">
    <source>
        <dbReference type="ARBA" id="ARBA00023015"/>
    </source>
</evidence>
<dbReference type="Gene3D" id="4.10.240.10">
    <property type="entry name" value="Zn(2)-C6 fungal-type DNA-binding domain"/>
    <property type="match status" value="1"/>
</dbReference>
<dbReference type="InterPro" id="IPR036864">
    <property type="entry name" value="Zn2-C6_fun-type_DNA-bd_sf"/>
</dbReference>
<evidence type="ECO:0000256" key="6">
    <source>
        <dbReference type="ARBA" id="ARBA00023242"/>
    </source>
</evidence>
<dbReference type="CDD" id="cd00067">
    <property type="entry name" value="GAL4"/>
    <property type="match status" value="1"/>
</dbReference>
<name>A0ABQ6WT02_9EURO</name>
<keyword evidence="3" id="KW-0805">Transcription regulation</keyword>
<gene>
    <name evidence="9" type="ORF">BDV36DRAFT_306944</name>
</gene>
<feature type="region of interest" description="Disordered" evidence="7">
    <location>
        <begin position="528"/>
        <end position="549"/>
    </location>
</feature>
<evidence type="ECO:0000256" key="4">
    <source>
        <dbReference type="ARBA" id="ARBA00023125"/>
    </source>
</evidence>
<dbReference type="SMART" id="SM00066">
    <property type="entry name" value="GAL4"/>
    <property type="match status" value="1"/>
</dbReference>
<evidence type="ECO:0000259" key="8">
    <source>
        <dbReference type="PROSITE" id="PS50048"/>
    </source>
</evidence>
<evidence type="ECO:0000256" key="1">
    <source>
        <dbReference type="ARBA" id="ARBA00004123"/>
    </source>
</evidence>
<keyword evidence="2" id="KW-0479">Metal-binding</keyword>
<keyword evidence="10" id="KW-1185">Reference proteome</keyword>
<reference evidence="9 10" key="1">
    <citation type="submission" date="2019-04" db="EMBL/GenBank/DDBJ databases">
        <authorList>
            <consortium name="DOE Joint Genome Institute"/>
            <person name="Mondo S."/>
            <person name="Kjaerbolling I."/>
            <person name="Vesth T."/>
            <person name="Frisvad J.C."/>
            <person name="Nybo J.L."/>
            <person name="Theobald S."/>
            <person name="Kildgaard S."/>
            <person name="Isbrandt T."/>
            <person name="Kuo A."/>
            <person name="Sato A."/>
            <person name="Lyhne E.K."/>
            <person name="Kogle M.E."/>
            <person name="Wiebenga A."/>
            <person name="Kun R.S."/>
            <person name="Lubbers R.J."/>
            <person name="Makela M.R."/>
            <person name="Barry K."/>
            <person name="Chovatia M."/>
            <person name="Clum A."/>
            <person name="Daum C."/>
            <person name="Haridas S."/>
            <person name="He G."/>
            <person name="LaButti K."/>
            <person name="Lipzen A."/>
            <person name="Riley R."/>
            <person name="Salamov A."/>
            <person name="Simmons B.A."/>
            <person name="Magnuson J.K."/>
            <person name="Henrissat B."/>
            <person name="Mortensen U.H."/>
            <person name="Larsen T.O."/>
            <person name="Devries R.P."/>
            <person name="Grigoriev I.V."/>
            <person name="Machida M."/>
            <person name="Baker S.E."/>
            <person name="Andersen M.R."/>
            <person name="Cantor M.N."/>
            <person name="Hua S.X."/>
        </authorList>
    </citation>
    <scope>NUCLEOTIDE SEQUENCE [LARGE SCALE GENOMIC DNA]</scope>
    <source>
        <strain evidence="9 10">CBS 117616</strain>
    </source>
</reference>
<dbReference type="CDD" id="cd12148">
    <property type="entry name" value="fungal_TF_MHR"/>
    <property type="match status" value="1"/>
</dbReference>
<dbReference type="SUPFAM" id="SSF57701">
    <property type="entry name" value="Zn2/Cys6 DNA-binding domain"/>
    <property type="match status" value="1"/>
</dbReference>
<evidence type="ECO:0000256" key="7">
    <source>
        <dbReference type="SAM" id="MobiDB-lite"/>
    </source>
</evidence>
<dbReference type="PROSITE" id="PS50048">
    <property type="entry name" value="ZN2_CY6_FUNGAL_2"/>
    <property type="match status" value="1"/>
</dbReference>
<evidence type="ECO:0000256" key="5">
    <source>
        <dbReference type="ARBA" id="ARBA00023163"/>
    </source>
</evidence>
<keyword evidence="6" id="KW-0539">Nucleus</keyword>
<accession>A0ABQ6WT02</accession>
<comment type="subcellular location">
    <subcellularLocation>
        <location evidence="1">Nucleus</location>
    </subcellularLocation>
</comment>
<dbReference type="PANTHER" id="PTHR31001">
    <property type="entry name" value="UNCHARACTERIZED TRANSCRIPTIONAL REGULATORY PROTEIN"/>
    <property type="match status" value="1"/>
</dbReference>